<gene>
    <name evidence="7" type="ORF">LCGC14_2455750</name>
</gene>
<keyword evidence="2" id="KW-0949">S-adenosyl-L-methionine</keyword>
<dbReference type="SUPFAM" id="SSF102114">
    <property type="entry name" value="Radical SAM enzymes"/>
    <property type="match status" value="1"/>
</dbReference>
<protein>
    <recommendedName>
        <fullName evidence="6">Radical SAM core domain-containing protein</fullName>
    </recommendedName>
</protein>
<dbReference type="InterPro" id="IPR007197">
    <property type="entry name" value="rSAM"/>
</dbReference>
<dbReference type="CDD" id="cd01335">
    <property type="entry name" value="Radical_SAM"/>
    <property type="match status" value="1"/>
</dbReference>
<keyword evidence="4" id="KW-0408">Iron</keyword>
<keyword evidence="5" id="KW-0411">Iron-sulfur</keyword>
<dbReference type="SFLD" id="SFLDS00029">
    <property type="entry name" value="Radical_SAM"/>
    <property type="match status" value="1"/>
</dbReference>
<dbReference type="InterPro" id="IPR023404">
    <property type="entry name" value="rSAM_horseshoe"/>
</dbReference>
<feature type="domain" description="Radical SAM core" evidence="6">
    <location>
        <begin position="1"/>
        <end position="221"/>
    </location>
</feature>
<comment type="caution">
    <text evidence="7">The sequence shown here is derived from an EMBL/GenBank/DDBJ whole genome shotgun (WGS) entry which is preliminary data.</text>
</comment>
<dbReference type="GO" id="GO:0046872">
    <property type="term" value="F:metal ion binding"/>
    <property type="evidence" value="ECO:0007669"/>
    <property type="project" value="UniProtKB-KW"/>
</dbReference>
<dbReference type="PANTHER" id="PTHR43409:SF7">
    <property type="entry name" value="BLL1977 PROTEIN"/>
    <property type="match status" value="1"/>
</dbReference>
<evidence type="ECO:0000256" key="4">
    <source>
        <dbReference type="ARBA" id="ARBA00023004"/>
    </source>
</evidence>
<dbReference type="PANTHER" id="PTHR43409">
    <property type="entry name" value="ANAEROBIC MAGNESIUM-PROTOPORPHYRIN IX MONOMETHYL ESTER CYCLASE-RELATED"/>
    <property type="match status" value="1"/>
</dbReference>
<dbReference type="GO" id="GO:0051536">
    <property type="term" value="F:iron-sulfur cluster binding"/>
    <property type="evidence" value="ECO:0007669"/>
    <property type="project" value="UniProtKB-KW"/>
</dbReference>
<evidence type="ECO:0000256" key="5">
    <source>
        <dbReference type="ARBA" id="ARBA00023014"/>
    </source>
</evidence>
<keyword evidence="3" id="KW-0479">Metal-binding</keyword>
<dbReference type="InterPro" id="IPR051198">
    <property type="entry name" value="BchE-like"/>
</dbReference>
<dbReference type="PROSITE" id="PS51918">
    <property type="entry name" value="RADICAL_SAM"/>
    <property type="match status" value="1"/>
</dbReference>
<dbReference type="EMBL" id="LAZR01038111">
    <property type="protein sequence ID" value="KKL20409.1"/>
    <property type="molecule type" value="Genomic_DNA"/>
</dbReference>
<dbReference type="InterPro" id="IPR058240">
    <property type="entry name" value="rSAM_sf"/>
</dbReference>
<organism evidence="7">
    <name type="scientific">marine sediment metagenome</name>
    <dbReference type="NCBI Taxonomy" id="412755"/>
    <lineage>
        <taxon>unclassified sequences</taxon>
        <taxon>metagenomes</taxon>
        <taxon>ecological metagenomes</taxon>
    </lineage>
</organism>
<dbReference type="SMART" id="SM00729">
    <property type="entry name" value="Elp3"/>
    <property type="match status" value="1"/>
</dbReference>
<dbReference type="SFLD" id="SFLDG01082">
    <property type="entry name" value="B12-binding_domain_containing"/>
    <property type="match status" value="1"/>
</dbReference>
<evidence type="ECO:0000256" key="3">
    <source>
        <dbReference type="ARBA" id="ARBA00022723"/>
    </source>
</evidence>
<dbReference type="GO" id="GO:0003824">
    <property type="term" value="F:catalytic activity"/>
    <property type="evidence" value="ECO:0007669"/>
    <property type="project" value="InterPro"/>
</dbReference>
<evidence type="ECO:0000256" key="1">
    <source>
        <dbReference type="ARBA" id="ARBA00001966"/>
    </source>
</evidence>
<evidence type="ECO:0000259" key="6">
    <source>
        <dbReference type="PROSITE" id="PS51918"/>
    </source>
</evidence>
<dbReference type="InterPro" id="IPR006638">
    <property type="entry name" value="Elp3/MiaA/NifB-like_rSAM"/>
</dbReference>
<evidence type="ECO:0000313" key="7">
    <source>
        <dbReference type="EMBL" id="KKL20409.1"/>
    </source>
</evidence>
<proteinExistence type="predicted"/>
<dbReference type="Gene3D" id="3.80.30.20">
    <property type="entry name" value="tm_1862 like domain"/>
    <property type="match status" value="1"/>
</dbReference>
<dbReference type="AlphaFoldDB" id="A0A0F9BEP9"/>
<name>A0A0F9BEP9_9ZZZZ</name>
<sequence length="231" mass="26621">MASRGCPYQCTFCNTPLFWGKKIRYRDPEKVIGEVKHLHEKYGINEIFFQDDTFNLNHKWAFEIFDGLINSGLSQEMLFKIDCRVNETLLTKEFLDKAYKAGVWNIFYGIESGSQMMLDRMKKGITVSEIKRAIKMTHDSGIQTQCSFIVGMPGETMKTLIETNKLILETNPSKYGWVFACPFPGTEFDKEVTAKGHKRDVDFSDYGYGKVICRTDELDFPELEAYQGYIA</sequence>
<dbReference type="Pfam" id="PF04055">
    <property type="entry name" value="Radical_SAM"/>
    <property type="match status" value="1"/>
</dbReference>
<evidence type="ECO:0000256" key="2">
    <source>
        <dbReference type="ARBA" id="ARBA00022691"/>
    </source>
</evidence>
<reference evidence="7" key="1">
    <citation type="journal article" date="2015" name="Nature">
        <title>Complex archaea that bridge the gap between prokaryotes and eukaryotes.</title>
        <authorList>
            <person name="Spang A."/>
            <person name="Saw J.H."/>
            <person name="Jorgensen S.L."/>
            <person name="Zaremba-Niedzwiedzka K."/>
            <person name="Martijn J."/>
            <person name="Lind A.E."/>
            <person name="van Eijk R."/>
            <person name="Schleper C."/>
            <person name="Guy L."/>
            <person name="Ettema T.J."/>
        </authorList>
    </citation>
    <scope>NUCLEOTIDE SEQUENCE</scope>
</reference>
<comment type="cofactor">
    <cofactor evidence="1">
        <name>[4Fe-4S] cluster</name>
        <dbReference type="ChEBI" id="CHEBI:49883"/>
    </cofactor>
</comment>
<accession>A0A0F9BEP9</accession>